<dbReference type="OrthoDB" id="5797329at2"/>
<dbReference type="EMBL" id="SLWQ01000013">
    <property type="protein sequence ID" value="TCO36313.1"/>
    <property type="molecule type" value="Genomic_DNA"/>
</dbReference>
<name>A0A4R2HXI2_9GAMM</name>
<reference evidence="2 3" key="1">
    <citation type="journal article" date="2015" name="Stand. Genomic Sci.">
        <title>Genomic Encyclopedia of Bacterial and Archaeal Type Strains, Phase III: the genomes of soil and plant-associated and newly described type strains.</title>
        <authorList>
            <person name="Whitman W.B."/>
            <person name="Woyke T."/>
            <person name="Klenk H.P."/>
            <person name="Zhou Y."/>
            <person name="Lilburn T.G."/>
            <person name="Beck B.J."/>
            <person name="De Vos P."/>
            <person name="Vandamme P."/>
            <person name="Eisen J.A."/>
            <person name="Garrity G."/>
            <person name="Hugenholtz P."/>
            <person name="Kyrpides N.C."/>
        </authorList>
    </citation>
    <scope>NUCLEOTIDE SEQUENCE [LARGE SCALE GENOMIC DNA]</scope>
    <source>
        <strain evidence="2 3">A3</strain>
    </source>
</reference>
<keyword evidence="3" id="KW-1185">Reference proteome</keyword>
<feature type="domain" description="Oxidoreductase-like" evidence="1">
    <location>
        <begin position="9"/>
        <end position="48"/>
    </location>
</feature>
<organism evidence="2 3">
    <name type="scientific">Dokdonella fugitiva</name>
    <dbReference type="NCBI Taxonomy" id="328517"/>
    <lineage>
        <taxon>Bacteria</taxon>
        <taxon>Pseudomonadati</taxon>
        <taxon>Pseudomonadota</taxon>
        <taxon>Gammaproteobacteria</taxon>
        <taxon>Lysobacterales</taxon>
        <taxon>Rhodanobacteraceae</taxon>
        <taxon>Dokdonella</taxon>
    </lineage>
</organism>
<dbReference type="Pfam" id="PF09791">
    <property type="entry name" value="Oxidored-like"/>
    <property type="match status" value="1"/>
</dbReference>
<dbReference type="PANTHER" id="PTHR21193:SF3">
    <property type="entry name" value="OXIDOREDUCTASE-LIKE DOMAIN-CONTAINING PROTEIN 1"/>
    <property type="match status" value="1"/>
</dbReference>
<protein>
    <submittedName>
        <fullName evidence="2">Oxidoreductase family protein</fullName>
    </submittedName>
</protein>
<dbReference type="RefSeq" id="WP_132000088.1">
    <property type="nucleotide sequence ID" value="NZ_JACGXM010000017.1"/>
</dbReference>
<proteinExistence type="predicted"/>
<dbReference type="AlphaFoldDB" id="A0A4R2HXI2"/>
<sequence>MTTDDDPRPQPPPDPDPADCCGGGCVRCIYDVHEDALERYARALAAWRERHPEATDG</sequence>
<dbReference type="InterPro" id="IPR039251">
    <property type="entry name" value="OXLD1"/>
</dbReference>
<comment type="caution">
    <text evidence="2">The sequence shown here is derived from an EMBL/GenBank/DDBJ whole genome shotgun (WGS) entry which is preliminary data.</text>
</comment>
<accession>A0A4R2HXI2</accession>
<gene>
    <name evidence="2" type="ORF">EV148_11357</name>
</gene>
<evidence type="ECO:0000313" key="3">
    <source>
        <dbReference type="Proteomes" id="UP000294862"/>
    </source>
</evidence>
<dbReference type="Proteomes" id="UP000294862">
    <property type="component" value="Unassembled WGS sequence"/>
</dbReference>
<dbReference type="InterPro" id="IPR019180">
    <property type="entry name" value="Oxidoreductase-like_N"/>
</dbReference>
<evidence type="ECO:0000259" key="1">
    <source>
        <dbReference type="Pfam" id="PF09791"/>
    </source>
</evidence>
<evidence type="ECO:0000313" key="2">
    <source>
        <dbReference type="EMBL" id="TCO36313.1"/>
    </source>
</evidence>
<dbReference type="PANTHER" id="PTHR21193">
    <property type="entry name" value="OXIDOREDUCTASE-LIKE DOMAIN-CONTAINING PROTEIN 1"/>
    <property type="match status" value="1"/>
</dbReference>